<dbReference type="EC" id="2.8.1.13" evidence="9"/>
<dbReference type="OrthoDB" id="9800696at2"/>
<dbReference type="NCBIfam" id="TIGR00420">
    <property type="entry name" value="trmU"/>
    <property type="match status" value="1"/>
</dbReference>
<evidence type="ECO:0000256" key="9">
    <source>
        <dbReference type="HAMAP-Rule" id="MF_00144"/>
    </source>
</evidence>
<evidence type="ECO:0000256" key="3">
    <source>
        <dbReference type="ARBA" id="ARBA00022694"/>
    </source>
</evidence>
<organism evidence="12 13">
    <name type="scientific">Desulfotignum phosphitoxidans DSM 13687</name>
    <dbReference type="NCBI Taxonomy" id="1286635"/>
    <lineage>
        <taxon>Bacteria</taxon>
        <taxon>Pseudomonadati</taxon>
        <taxon>Thermodesulfobacteriota</taxon>
        <taxon>Desulfobacteria</taxon>
        <taxon>Desulfobacterales</taxon>
        <taxon>Desulfobacteraceae</taxon>
        <taxon>Desulfotignum</taxon>
    </lineage>
</organism>
<dbReference type="Pfam" id="PF20259">
    <property type="entry name" value="tRNA_Me_trans_M"/>
    <property type="match status" value="1"/>
</dbReference>
<dbReference type="AlphaFoldDB" id="S0G0Y0"/>
<dbReference type="CDD" id="cd01998">
    <property type="entry name" value="MnmA_TRMU-like"/>
    <property type="match status" value="1"/>
</dbReference>
<keyword evidence="1 9" id="KW-0820">tRNA-binding</keyword>
<evidence type="ECO:0000256" key="4">
    <source>
        <dbReference type="ARBA" id="ARBA00022741"/>
    </source>
</evidence>
<dbReference type="HAMAP" id="MF_00144">
    <property type="entry name" value="tRNA_thiouridyl_MnmA"/>
    <property type="match status" value="1"/>
</dbReference>
<dbReference type="EMBL" id="APJX01000002">
    <property type="protein sequence ID" value="EMS80575.1"/>
    <property type="molecule type" value="Genomic_DNA"/>
</dbReference>
<dbReference type="GO" id="GO:0005524">
    <property type="term" value="F:ATP binding"/>
    <property type="evidence" value="ECO:0007669"/>
    <property type="project" value="UniProtKB-KW"/>
</dbReference>
<evidence type="ECO:0000256" key="5">
    <source>
        <dbReference type="ARBA" id="ARBA00022840"/>
    </source>
</evidence>
<evidence type="ECO:0000256" key="7">
    <source>
        <dbReference type="ARBA" id="ARBA00023157"/>
    </source>
</evidence>
<reference evidence="12 13" key="1">
    <citation type="journal article" date="2013" name="Genome Announc.">
        <title>Draft Genome Sequence of Desulfotignum phosphitoxidans DSM 13687 Strain FiPS-3.</title>
        <authorList>
            <person name="Poehlein A."/>
            <person name="Daniel R."/>
            <person name="Simeonova D.D."/>
        </authorList>
    </citation>
    <scope>NUCLEOTIDE SEQUENCE [LARGE SCALE GENOMIC DNA]</scope>
    <source>
        <strain evidence="12 13">DSM 13687</strain>
    </source>
</reference>
<evidence type="ECO:0000313" key="12">
    <source>
        <dbReference type="EMBL" id="EMS80575.1"/>
    </source>
</evidence>
<dbReference type="Gene3D" id="3.40.50.620">
    <property type="entry name" value="HUPs"/>
    <property type="match status" value="1"/>
</dbReference>
<dbReference type="Gene3D" id="2.30.30.280">
    <property type="entry name" value="Adenine nucleotide alpha hydrolases-like domains"/>
    <property type="match status" value="1"/>
</dbReference>
<feature type="binding site" evidence="9">
    <location>
        <position position="35"/>
    </location>
    <ligand>
        <name>ATP</name>
        <dbReference type="ChEBI" id="CHEBI:30616"/>
    </ligand>
</feature>
<dbReference type="InterPro" id="IPR046884">
    <property type="entry name" value="MnmA-like_central"/>
</dbReference>
<dbReference type="GO" id="GO:0000049">
    <property type="term" value="F:tRNA binding"/>
    <property type="evidence" value="ECO:0007669"/>
    <property type="project" value="UniProtKB-KW"/>
</dbReference>
<feature type="domain" description="tRNA-specific 2-thiouridylase MnmA-like central" evidence="11">
    <location>
        <begin position="212"/>
        <end position="265"/>
    </location>
</feature>
<accession>S0G0Y0</accession>
<feature type="domain" description="tRNA-specific 2-thiouridylase MnmA-like C-terminal" evidence="10">
    <location>
        <begin position="273"/>
        <end position="351"/>
    </location>
</feature>
<dbReference type="GO" id="GO:0002143">
    <property type="term" value="P:tRNA wobble position uridine thiolation"/>
    <property type="evidence" value="ECO:0007669"/>
    <property type="project" value="TreeGrafter"/>
</dbReference>
<evidence type="ECO:0000256" key="6">
    <source>
        <dbReference type="ARBA" id="ARBA00022884"/>
    </source>
</evidence>
<feature type="region of interest" description="Interaction with tRNA" evidence="9">
    <location>
        <begin position="303"/>
        <end position="304"/>
    </location>
</feature>
<feature type="site" description="Interaction with tRNA" evidence="9">
    <location>
        <position position="335"/>
    </location>
</feature>
<dbReference type="Pfam" id="PF20258">
    <property type="entry name" value="tRNA_Me_trans_C"/>
    <property type="match status" value="1"/>
</dbReference>
<dbReference type="InterPro" id="IPR023382">
    <property type="entry name" value="MnmA-like_central_sf"/>
</dbReference>
<name>S0G0Y0_9BACT</name>
<dbReference type="RefSeq" id="WP_006964838.1">
    <property type="nucleotide sequence ID" value="NZ_APJX01000002.1"/>
</dbReference>
<feature type="active site" description="Cysteine persulfide intermediate" evidence="9">
    <location>
        <position position="193"/>
    </location>
</feature>
<dbReference type="Gene3D" id="2.40.30.10">
    <property type="entry name" value="Translation factors"/>
    <property type="match status" value="1"/>
</dbReference>
<dbReference type="Proteomes" id="UP000014216">
    <property type="component" value="Unassembled WGS sequence"/>
</dbReference>
<feature type="site" description="Interaction with tRNA" evidence="9">
    <location>
        <position position="115"/>
    </location>
</feature>
<dbReference type="SUPFAM" id="SSF52402">
    <property type="entry name" value="Adenine nucleotide alpha hydrolases-like"/>
    <property type="match status" value="1"/>
</dbReference>
<protein>
    <recommendedName>
        <fullName evidence="9">tRNA-specific 2-thiouridylase MnmA</fullName>
        <ecNumber evidence="9">2.8.1.13</ecNumber>
    </recommendedName>
</protein>
<dbReference type="InterPro" id="IPR046885">
    <property type="entry name" value="MnmA-like_C"/>
</dbReference>
<feature type="binding site" evidence="9">
    <location>
        <begin position="9"/>
        <end position="16"/>
    </location>
    <ligand>
        <name>ATP</name>
        <dbReference type="ChEBI" id="CHEBI:30616"/>
    </ligand>
</feature>
<proteinExistence type="inferred from homology"/>
<comment type="similarity">
    <text evidence="9">Belongs to the MnmA/TRMU family.</text>
</comment>
<dbReference type="PANTHER" id="PTHR11933">
    <property type="entry name" value="TRNA 5-METHYLAMINOMETHYL-2-THIOURIDYLATE -METHYLTRANSFERASE"/>
    <property type="match status" value="1"/>
</dbReference>
<keyword evidence="5 9" id="KW-0067">ATP-binding</keyword>
<keyword evidence="4 9" id="KW-0547">Nucleotide-binding</keyword>
<evidence type="ECO:0000256" key="8">
    <source>
        <dbReference type="ARBA" id="ARBA00051542"/>
    </source>
</evidence>
<dbReference type="InterPro" id="IPR014729">
    <property type="entry name" value="Rossmann-like_a/b/a_fold"/>
</dbReference>
<keyword evidence="3 9" id="KW-0819">tRNA processing</keyword>
<evidence type="ECO:0000256" key="1">
    <source>
        <dbReference type="ARBA" id="ARBA00022555"/>
    </source>
</evidence>
<comment type="function">
    <text evidence="9">Catalyzes the 2-thiolation of uridine at the wobble position (U34) of tRNA, leading to the formation of s(2)U34.</text>
</comment>
<dbReference type="PANTHER" id="PTHR11933:SF5">
    <property type="entry name" value="MITOCHONDRIAL TRNA-SPECIFIC 2-THIOURIDYLASE 1"/>
    <property type="match status" value="1"/>
</dbReference>
<evidence type="ECO:0000259" key="10">
    <source>
        <dbReference type="Pfam" id="PF20258"/>
    </source>
</evidence>
<dbReference type="NCBIfam" id="NF001138">
    <property type="entry name" value="PRK00143.1"/>
    <property type="match status" value="1"/>
</dbReference>
<keyword evidence="2 9" id="KW-0808">Transferase</keyword>
<evidence type="ECO:0000256" key="2">
    <source>
        <dbReference type="ARBA" id="ARBA00022679"/>
    </source>
</evidence>
<gene>
    <name evidence="9 12" type="primary">mnmA</name>
    <name evidence="12" type="ORF">Dpo_2c02680</name>
</gene>
<keyword evidence="9" id="KW-0963">Cytoplasm</keyword>
<evidence type="ECO:0000313" key="13">
    <source>
        <dbReference type="Proteomes" id="UP000014216"/>
    </source>
</evidence>
<feature type="region of interest" description="Interaction with tRNA" evidence="9">
    <location>
        <begin position="143"/>
        <end position="145"/>
    </location>
</feature>
<keyword evidence="7" id="KW-1015">Disulfide bond</keyword>
<feature type="binding site" evidence="9">
    <location>
        <position position="114"/>
    </location>
    <ligand>
        <name>ATP</name>
        <dbReference type="ChEBI" id="CHEBI:30616"/>
    </ligand>
</feature>
<comment type="catalytic activity">
    <reaction evidence="8 9">
        <text>S-sulfanyl-L-cysteinyl-[protein] + uridine(34) in tRNA + AH2 + ATP = 2-thiouridine(34) in tRNA + L-cysteinyl-[protein] + A + AMP + diphosphate + H(+)</text>
        <dbReference type="Rhea" id="RHEA:47032"/>
        <dbReference type="Rhea" id="RHEA-COMP:10131"/>
        <dbReference type="Rhea" id="RHEA-COMP:11726"/>
        <dbReference type="Rhea" id="RHEA-COMP:11727"/>
        <dbReference type="Rhea" id="RHEA-COMP:11728"/>
        <dbReference type="ChEBI" id="CHEBI:13193"/>
        <dbReference type="ChEBI" id="CHEBI:15378"/>
        <dbReference type="ChEBI" id="CHEBI:17499"/>
        <dbReference type="ChEBI" id="CHEBI:29950"/>
        <dbReference type="ChEBI" id="CHEBI:30616"/>
        <dbReference type="ChEBI" id="CHEBI:33019"/>
        <dbReference type="ChEBI" id="CHEBI:61963"/>
        <dbReference type="ChEBI" id="CHEBI:65315"/>
        <dbReference type="ChEBI" id="CHEBI:87170"/>
        <dbReference type="ChEBI" id="CHEBI:456215"/>
        <dbReference type="EC" id="2.8.1.13"/>
    </reaction>
</comment>
<dbReference type="Pfam" id="PF03054">
    <property type="entry name" value="tRNA_Me_trans"/>
    <property type="match status" value="1"/>
</dbReference>
<evidence type="ECO:0000259" key="11">
    <source>
        <dbReference type="Pfam" id="PF20259"/>
    </source>
</evidence>
<keyword evidence="13" id="KW-1185">Reference proteome</keyword>
<sequence>MHAPAIGVAVSGGVDSLVAAFLLRQQYKQVFGLHFTTGYETRKTEINRLKDQLKMDIITLDLSEPFENQVVQYFLSTYARGKTPNPCMICNQKIKFGVLLKQAQKQGADYLATGHYATIVNALTRPDDAVPHPRLEKSTDKNKDQSYFLARLSCEQLSKILCPLAGFSKYRVKALAEKHGLVPVSAKESQDICFIHDKNLASFFTQKTGRSPEPGPIMDIHGRRVGTHTGVYAFTVGQRRGINCPASEPYYVRRIDPFTHTLHVCFKKDLAQQQMTVEQLVWHDTRSDARPDNTSLEVAVKIRYRHKEAPATLVCQVTSGQVLFHQPQNAVTPGQAAVFYHGDRVLGSAIIQ</sequence>
<comment type="caution">
    <text evidence="12">The sequence shown here is derived from an EMBL/GenBank/DDBJ whole genome shotgun (WGS) entry which is preliminary data.</text>
</comment>
<dbReference type="GO" id="GO:0005737">
    <property type="term" value="C:cytoplasm"/>
    <property type="evidence" value="ECO:0007669"/>
    <property type="project" value="UniProtKB-SubCell"/>
</dbReference>
<dbReference type="GO" id="GO:0103016">
    <property type="term" value="F:tRNA-uridine 2-sulfurtransferase activity"/>
    <property type="evidence" value="ECO:0007669"/>
    <property type="project" value="UniProtKB-EC"/>
</dbReference>
<keyword evidence="6 9" id="KW-0694">RNA-binding</keyword>
<dbReference type="InterPro" id="IPR004506">
    <property type="entry name" value="MnmA-like"/>
</dbReference>
<comment type="subcellular location">
    <subcellularLocation>
        <location evidence="9">Cytoplasm</location>
    </subcellularLocation>
</comment>
<feature type="active site" description="Nucleophile" evidence="9">
    <location>
        <position position="90"/>
    </location>
</feature>
<comment type="caution">
    <text evidence="9">Lacks conserved residue(s) required for the propagation of feature annotation.</text>
</comment>
<dbReference type="PATRIC" id="fig|1286635.3.peg.1241"/>